<dbReference type="InterPro" id="IPR051681">
    <property type="entry name" value="Ser/Thr_Kinases-Pseudokinases"/>
</dbReference>
<dbReference type="PROSITE" id="PS50112">
    <property type="entry name" value="PAS"/>
    <property type="match status" value="1"/>
</dbReference>
<dbReference type="AlphaFoldDB" id="A0AAW1PT17"/>
<feature type="domain" description="PAS" evidence="6">
    <location>
        <begin position="256"/>
        <end position="303"/>
    </location>
</feature>
<sequence length="752" mass="82485">MFLAKDKDLATSECHSSEDETGKQVNDEQCVRRSGKSRSMELPAEHRKKLAFLVPASPKSLGRTASLELGRAGYMGAHMGAPMPANEPERLAFVRALGVLDTPEDESINSIIKLVASIFQVKSAVVSIVDKDRVWFKAKIGVEQTEIPRRTSLAAWSLLYKTPTVIVVEDTLEDARFREHPMVVGPPGLRFYAGAPLTASNGLRLGSMCIADTKPRQLDAEACGMLVKFASMITKELEKTLLIVKQRSDSFLEAAQSAGLLARLDSYADAIVFIDTTVPRWQILFVNDACTKLLGVNRGDLVNAKVWDQFVVTPSSKATSWTSCADCVQAGLEFVLSASPVKSTAGKAFEMVFRPANAHDERAHHIANVPSFVHALMDEATMTQYYFVVVQNKHAPSTQLLSSQSIRCFTPKKQPFEDVKLGPLMGQGSFGRVFRGMWNGALVAVKIIQHTRNELIAQADMPRSDVSGLFEAVLSADLSHPNVVQTFKWATRPAKRASAETSSSLSPRKLADPPASDCATRDEELDEEPLLETWLVLEFCDRGSLLDAIYRGVFRSQGSQQDGSANMMRILATAHEIAAGLAFLHSMDILHGDLSAGNILLAGSNKDDRRFVAKIADFGLSRIVSGSDVVNTHTYGTVTHMPPELLVTGSLSKKADVYAFGVLLFEMYTAQTPWCGLRHGQIVEKVAMERKQLEFPSGTPKPYVDLANSCMAFEPAQRPKFEDILESVENMQQQMREAPASMASMGFPVHLL</sequence>
<evidence type="ECO:0000256" key="2">
    <source>
        <dbReference type="ARBA" id="ARBA00022606"/>
    </source>
</evidence>
<keyword evidence="3" id="KW-0675">Receptor</keyword>
<feature type="domain" description="Protein kinase" evidence="5">
    <location>
        <begin position="419"/>
        <end position="731"/>
    </location>
</feature>
<accession>A0AAW1PT17</accession>
<dbReference type="PANTHER" id="PTHR44329:SF214">
    <property type="entry name" value="PROTEIN KINASE DOMAIN-CONTAINING PROTEIN"/>
    <property type="match status" value="1"/>
</dbReference>
<name>A0AAW1PT17_9CHLO</name>
<evidence type="ECO:0000259" key="5">
    <source>
        <dbReference type="PROSITE" id="PS50011"/>
    </source>
</evidence>
<dbReference type="InterPro" id="IPR003018">
    <property type="entry name" value="GAF"/>
</dbReference>
<keyword evidence="1" id="KW-0600">Photoreceptor protein</keyword>
<dbReference type="SMART" id="SM00065">
    <property type="entry name" value="GAF"/>
    <property type="match status" value="1"/>
</dbReference>
<dbReference type="Pfam" id="PF01590">
    <property type="entry name" value="GAF"/>
    <property type="match status" value="1"/>
</dbReference>
<dbReference type="GO" id="GO:0004674">
    <property type="term" value="F:protein serine/threonine kinase activity"/>
    <property type="evidence" value="ECO:0007669"/>
    <property type="project" value="TreeGrafter"/>
</dbReference>
<dbReference type="Gene3D" id="3.30.450.40">
    <property type="match status" value="1"/>
</dbReference>
<dbReference type="PROSITE" id="PS50011">
    <property type="entry name" value="PROTEIN_KINASE_DOM"/>
    <property type="match status" value="1"/>
</dbReference>
<dbReference type="Pfam" id="PF07714">
    <property type="entry name" value="PK_Tyr_Ser-Thr"/>
    <property type="match status" value="1"/>
</dbReference>
<dbReference type="Gene3D" id="3.30.450.20">
    <property type="entry name" value="PAS domain"/>
    <property type="match status" value="1"/>
</dbReference>
<dbReference type="InterPro" id="IPR029016">
    <property type="entry name" value="GAF-like_dom_sf"/>
</dbReference>
<dbReference type="SUPFAM" id="SSF56112">
    <property type="entry name" value="Protein kinase-like (PK-like)"/>
    <property type="match status" value="1"/>
</dbReference>
<dbReference type="SUPFAM" id="SSF55785">
    <property type="entry name" value="PYP-like sensor domain (PAS domain)"/>
    <property type="match status" value="1"/>
</dbReference>
<keyword evidence="8" id="KW-1185">Reference proteome</keyword>
<dbReference type="InterPro" id="IPR000014">
    <property type="entry name" value="PAS"/>
</dbReference>
<dbReference type="GO" id="GO:0005524">
    <property type="term" value="F:ATP binding"/>
    <property type="evidence" value="ECO:0007669"/>
    <property type="project" value="InterPro"/>
</dbReference>
<organism evidence="7 8">
    <name type="scientific">[Myrmecia] bisecta</name>
    <dbReference type="NCBI Taxonomy" id="41462"/>
    <lineage>
        <taxon>Eukaryota</taxon>
        <taxon>Viridiplantae</taxon>
        <taxon>Chlorophyta</taxon>
        <taxon>core chlorophytes</taxon>
        <taxon>Trebouxiophyceae</taxon>
        <taxon>Trebouxiales</taxon>
        <taxon>Trebouxiaceae</taxon>
        <taxon>Myrmecia</taxon>
    </lineage>
</organism>
<reference evidence="7 8" key="1">
    <citation type="journal article" date="2024" name="Nat. Commun.">
        <title>Phylogenomics reveals the evolutionary origins of lichenization in chlorophyte algae.</title>
        <authorList>
            <person name="Puginier C."/>
            <person name="Libourel C."/>
            <person name="Otte J."/>
            <person name="Skaloud P."/>
            <person name="Haon M."/>
            <person name="Grisel S."/>
            <person name="Petersen M."/>
            <person name="Berrin J.G."/>
            <person name="Delaux P.M."/>
            <person name="Dal Grande F."/>
            <person name="Keller J."/>
        </authorList>
    </citation>
    <scope>NUCLEOTIDE SEQUENCE [LARGE SCALE GENOMIC DNA]</scope>
    <source>
        <strain evidence="7 8">SAG 2043</strain>
    </source>
</reference>
<dbReference type="EMBL" id="JALJOR010000005">
    <property type="protein sequence ID" value="KAK9816791.1"/>
    <property type="molecule type" value="Genomic_DNA"/>
</dbReference>
<evidence type="ECO:0000256" key="4">
    <source>
        <dbReference type="SAM" id="MobiDB-lite"/>
    </source>
</evidence>
<protein>
    <submittedName>
        <fullName evidence="7">Uncharacterized protein</fullName>
    </submittedName>
</protein>
<comment type="caution">
    <text evidence="7">The sequence shown here is derived from an EMBL/GenBank/DDBJ whole genome shotgun (WGS) entry which is preliminary data.</text>
</comment>
<feature type="compositionally biased region" description="Basic and acidic residues" evidence="4">
    <location>
        <begin position="1"/>
        <end position="31"/>
    </location>
</feature>
<keyword evidence="2" id="KW-0716">Sensory transduction</keyword>
<evidence type="ECO:0000259" key="6">
    <source>
        <dbReference type="PROSITE" id="PS50112"/>
    </source>
</evidence>
<dbReference type="PROSITE" id="PS00109">
    <property type="entry name" value="PROTEIN_KINASE_TYR"/>
    <property type="match status" value="1"/>
</dbReference>
<feature type="region of interest" description="Disordered" evidence="4">
    <location>
        <begin position="498"/>
        <end position="523"/>
    </location>
</feature>
<proteinExistence type="predicted"/>
<dbReference type="PANTHER" id="PTHR44329">
    <property type="entry name" value="SERINE/THREONINE-PROTEIN KINASE TNNI3K-RELATED"/>
    <property type="match status" value="1"/>
</dbReference>
<dbReference type="InterPro" id="IPR011009">
    <property type="entry name" value="Kinase-like_dom_sf"/>
</dbReference>
<dbReference type="Gene3D" id="3.30.200.20">
    <property type="entry name" value="Phosphorylase Kinase, domain 1"/>
    <property type="match status" value="1"/>
</dbReference>
<dbReference type="GO" id="GO:0009881">
    <property type="term" value="F:photoreceptor activity"/>
    <property type="evidence" value="ECO:0007669"/>
    <property type="project" value="UniProtKB-KW"/>
</dbReference>
<dbReference type="SUPFAM" id="SSF55781">
    <property type="entry name" value="GAF domain-like"/>
    <property type="match status" value="1"/>
</dbReference>
<evidence type="ECO:0000256" key="3">
    <source>
        <dbReference type="ARBA" id="ARBA00023170"/>
    </source>
</evidence>
<dbReference type="Proteomes" id="UP001489004">
    <property type="component" value="Unassembled WGS sequence"/>
</dbReference>
<evidence type="ECO:0000313" key="7">
    <source>
        <dbReference type="EMBL" id="KAK9816791.1"/>
    </source>
</evidence>
<dbReference type="InterPro" id="IPR000719">
    <property type="entry name" value="Prot_kinase_dom"/>
</dbReference>
<evidence type="ECO:0000313" key="8">
    <source>
        <dbReference type="Proteomes" id="UP001489004"/>
    </source>
</evidence>
<dbReference type="InterPro" id="IPR001245">
    <property type="entry name" value="Ser-Thr/Tyr_kinase_cat_dom"/>
</dbReference>
<dbReference type="InterPro" id="IPR008266">
    <property type="entry name" value="Tyr_kinase_AS"/>
</dbReference>
<evidence type="ECO:0000256" key="1">
    <source>
        <dbReference type="ARBA" id="ARBA00022543"/>
    </source>
</evidence>
<gene>
    <name evidence="7" type="ORF">WJX72_005138</name>
</gene>
<dbReference type="Gene3D" id="1.10.510.10">
    <property type="entry name" value="Transferase(Phosphotransferase) domain 1"/>
    <property type="match status" value="1"/>
</dbReference>
<dbReference type="InterPro" id="IPR035965">
    <property type="entry name" value="PAS-like_dom_sf"/>
</dbReference>
<keyword evidence="1" id="KW-0157">Chromophore</keyword>
<feature type="region of interest" description="Disordered" evidence="4">
    <location>
        <begin position="1"/>
        <end position="43"/>
    </location>
</feature>